<comment type="caution">
    <text evidence="2">The sequence shown here is derived from an EMBL/GenBank/DDBJ whole genome shotgun (WGS) entry which is preliminary data.</text>
</comment>
<evidence type="ECO:0000256" key="1">
    <source>
        <dbReference type="SAM" id="MobiDB-lite"/>
    </source>
</evidence>
<accession>A0A7X6KSU3</accession>
<feature type="region of interest" description="Disordered" evidence="1">
    <location>
        <begin position="18"/>
        <end position="38"/>
    </location>
</feature>
<dbReference type="EMBL" id="JAAXOX010000001">
    <property type="protein sequence ID" value="NKY21373.1"/>
    <property type="molecule type" value="Genomic_DNA"/>
</dbReference>
<dbReference type="AlphaFoldDB" id="A0A7X6KSU3"/>
<name>A0A7X6KSU3_9CELL</name>
<reference evidence="2 3" key="1">
    <citation type="submission" date="2020-04" db="EMBL/GenBank/DDBJ databases">
        <title>MicrobeNet Type strains.</title>
        <authorList>
            <person name="Nicholson A.C."/>
        </authorList>
    </citation>
    <scope>NUCLEOTIDE SEQUENCE [LARGE SCALE GENOMIC DNA]</scope>
    <source>
        <strain evidence="2 3">ATCC BAA-788</strain>
    </source>
</reference>
<organism evidence="2 3">
    <name type="scientific">Cellulomonas denverensis</name>
    <dbReference type="NCBI Taxonomy" id="264297"/>
    <lineage>
        <taxon>Bacteria</taxon>
        <taxon>Bacillati</taxon>
        <taxon>Actinomycetota</taxon>
        <taxon>Actinomycetes</taxon>
        <taxon>Micrococcales</taxon>
        <taxon>Cellulomonadaceae</taxon>
        <taxon>Cellulomonas</taxon>
    </lineage>
</organism>
<dbReference type="RefSeq" id="WP_168628473.1">
    <property type="nucleotide sequence ID" value="NZ_BONL01000030.1"/>
</dbReference>
<feature type="compositionally biased region" description="Polar residues" evidence="1">
    <location>
        <begin position="116"/>
        <end position="126"/>
    </location>
</feature>
<feature type="region of interest" description="Disordered" evidence="1">
    <location>
        <begin position="103"/>
        <end position="143"/>
    </location>
</feature>
<evidence type="ECO:0000313" key="3">
    <source>
        <dbReference type="Proteomes" id="UP000581206"/>
    </source>
</evidence>
<proteinExistence type="predicted"/>
<protein>
    <submittedName>
        <fullName evidence="2">Uncharacterized protein</fullName>
    </submittedName>
</protein>
<evidence type="ECO:0000313" key="2">
    <source>
        <dbReference type="EMBL" id="NKY21373.1"/>
    </source>
</evidence>
<feature type="compositionally biased region" description="Low complexity" evidence="1">
    <location>
        <begin position="127"/>
        <end position="143"/>
    </location>
</feature>
<sequence length="143" mass="14893">MGGKQVGVRSGVVVDTSRRLHRSTQGLPAPARVQQTAGERGIPASAQVERALATAATLLGQRVSRTEHRLNEHADELRAVAERLSATDADVASTAGRLEGQVAGAALDRMVDQAEQRQAPSPGTQPSADADSSSASMSGWVSR</sequence>
<gene>
    <name evidence="2" type="ORF">HGA03_01690</name>
</gene>
<dbReference type="Proteomes" id="UP000581206">
    <property type="component" value="Unassembled WGS sequence"/>
</dbReference>
<keyword evidence="3" id="KW-1185">Reference proteome</keyword>